<organism evidence="1 2">
    <name type="scientific">Mycobacterium [tuberculosis] TKK-01-0051</name>
    <dbReference type="NCBI Taxonomy" id="1324261"/>
    <lineage>
        <taxon>Bacteria</taxon>
        <taxon>Bacillati</taxon>
        <taxon>Actinomycetota</taxon>
        <taxon>Actinomycetes</taxon>
        <taxon>Mycobacteriales</taxon>
        <taxon>Mycobacteriaceae</taxon>
        <taxon>Mycobacterium</taxon>
        <taxon>Mycobacterium avium complex (MAC)</taxon>
    </lineage>
</organism>
<accession>A0A051UFG8</accession>
<dbReference type="Proteomes" id="UP000025947">
    <property type="component" value="Unassembled WGS sequence"/>
</dbReference>
<name>A0A051UFG8_9MYCO</name>
<dbReference type="PATRIC" id="fig|1324261.3.peg.379"/>
<gene>
    <name evidence="1" type="ORF">K875_00370</name>
</gene>
<sequence>MVGTELEPDDRDVAKTNATTATTVAIKAKTIAPKATSCHVRDPDACGAG</sequence>
<protein>
    <submittedName>
        <fullName evidence="1">Uncharacterized protein</fullName>
    </submittedName>
</protein>
<evidence type="ECO:0000313" key="1">
    <source>
        <dbReference type="EMBL" id="KBZ67825.1"/>
    </source>
</evidence>
<comment type="caution">
    <text evidence="1">The sequence shown here is derived from an EMBL/GenBank/DDBJ whole genome shotgun (WGS) entry which is preliminary data.</text>
</comment>
<proteinExistence type="predicted"/>
<dbReference type="EMBL" id="JLXW01000002">
    <property type="protein sequence ID" value="KBZ67825.1"/>
    <property type="molecule type" value="Genomic_DNA"/>
</dbReference>
<dbReference type="AlphaFoldDB" id="A0A051UFG8"/>
<evidence type="ECO:0000313" key="2">
    <source>
        <dbReference type="Proteomes" id="UP000025947"/>
    </source>
</evidence>
<reference evidence="1 2" key="1">
    <citation type="submission" date="2014-04" db="EMBL/GenBank/DDBJ databases">
        <title>The Genome Sequence of Mycobacterium tuberculosis TKK-01-0051.</title>
        <authorList>
            <consortium name="The Broad Institute Genomics Platform"/>
            <consortium name="The Broad Institute Genome Sequencing Center for Infectious Disease"/>
            <person name="Earl A.M."/>
            <person name="Cohen K."/>
            <person name="Pym A."/>
            <person name="Bishai W."/>
            <person name="Maharaj K."/>
            <person name="Desjardins C."/>
            <person name="Abeel T."/>
            <person name="Young S."/>
            <person name="Zeng Q."/>
            <person name="Gargeya S."/>
            <person name="Abouelleil A."/>
            <person name="Alvarado L."/>
            <person name="Chapman S.B."/>
            <person name="Gainer-Dewar J."/>
            <person name="Goldberg J."/>
            <person name="Griggs A."/>
            <person name="Gujja S."/>
            <person name="Hansen M."/>
            <person name="Howarth C."/>
            <person name="Imamovic A."/>
            <person name="Larimer J."/>
            <person name="Murphy C."/>
            <person name="Naylor J."/>
            <person name="Pearson M."/>
            <person name="Poon T.W."/>
            <person name="Priest M."/>
            <person name="Roberts A."/>
            <person name="Saif S."/>
            <person name="Shea T."/>
            <person name="Sykes S."/>
            <person name="Wortman J."/>
            <person name="Nusbaum C."/>
            <person name="Birren B."/>
        </authorList>
    </citation>
    <scope>NUCLEOTIDE SEQUENCE [LARGE SCALE GENOMIC DNA]</scope>
    <source>
        <strain evidence="1 2">TKK-01-0051</strain>
    </source>
</reference>
<keyword evidence="2" id="KW-1185">Reference proteome</keyword>
<dbReference type="HOGENOM" id="CLU_3137999_0_0_11"/>